<dbReference type="Proteomes" id="UP001176941">
    <property type="component" value="Chromosome 7"/>
</dbReference>
<proteinExistence type="predicted"/>
<gene>
    <name evidence="1" type="ORF">MRATA1EN1_LOCUS27242</name>
</gene>
<protein>
    <submittedName>
        <fullName evidence="1">Uncharacterized protein</fullName>
    </submittedName>
</protein>
<accession>A0ABN8ZXV2</accession>
<name>A0ABN8ZXV2_RANTA</name>
<dbReference type="EMBL" id="OX459943">
    <property type="protein sequence ID" value="CAI9178280.1"/>
    <property type="molecule type" value="Genomic_DNA"/>
</dbReference>
<reference evidence="1" key="1">
    <citation type="submission" date="2023-04" db="EMBL/GenBank/DDBJ databases">
        <authorList>
            <consortium name="ELIXIR-Norway"/>
        </authorList>
    </citation>
    <scope>NUCLEOTIDE SEQUENCE [LARGE SCALE GENOMIC DNA]</scope>
</reference>
<evidence type="ECO:0000313" key="2">
    <source>
        <dbReference type="Proteomes" id="UP001176941"/>
    </source>
</evidence>
<evidence type="ECO:0000313" key="1">
    <source>
        <dbReference type="EMBL" id="CAI9178280.1"/>
    </source>
</evidence>
<sequence length="130" mass="14127">MLVHGRCEGKLAKPCGRAMRDQLKDRHACSPFASAIQLPESSLKIHLQQHEIDTHKLCRFSALLSFSGVPGSGPGWMALLPTLGRPLLALKCIARLSDPTSRVAETALRDLAQVPEVSTVQVELSIPFGF</sequence>
<keyword evidence="2" id="KW-1185">Reference proteome</keyword>
<organism evidence="1 2">
    <name type="scientific">Rangifer tarandus platyrhynchus</name>
    <name type="common">Svalbard reindeer</name>
    <dbReference type="NCBI Taxonomy" id="3082113"/>
    <lineage>
        <taxon>Eukaryota</taxon>
        <taxon>Metazoa</taxon>
        <taxon>Chordata</taxon>
        <taxon>Craniata</taxon>
        <taxon>Vertebrata</taxon>
        <taxon>Euteleostomi</taxon>
        <taxon>Mammalia</taxon>
        <taxon>Eutheria</taxon>
        <taxon>Laurasiatheria</taxon>
        <taxon>Artiodactyla</taxon>
        <taxon>Ruminantia</taxon>
        <taxon>Pecora</taxon>
        <taxon>Cervidae</taxon>
        <taxon>Odocoileinae</taxon>
        <taxon>Rangifer</taxon>
    </lineage>
</organism>